<feature type="domain" description="SMP-30/Gluconolactonase/LRE-like region" evidence="4">
    <location>
        <begin position="31"/>
        <end position="273"/>
    </location>
</feature>
<dbReference type="GO" id="GO:0005509">
    <property type="term" value="F:calcium ion binding"/>
    <property type="evidence" value="ECO:0007669"/>
    <property type="project" value="TreeGrafter"/>
</dbReference>
<dbReference type="EMBL" id="LIRB01000109">
    <property type="protein sequence ID" value="KWX79705.1"/>
    <property type="molecule type" value="Genomic_DNA"/>
</dbReference>
<keyword evidence="3" id="KW-0862">Zinc</keyword>
<dbReference type="OrthoDB" id="2633250at2"/>
<dbReference type="PATRIC" id="fig|483937.3.peg.4608"/>
<reference evidence="5 6" key="1">
    <citation type="submission" date="2015-08" db="EMBL/GenBank/DDBJ databases">
        <title>Genomes of Paenibacillus riograndensis.</title>
        <authorList>
            <person name="Sant'Anna F.H."/>
            <person name="Souza R."/>
            <person name="Ambrosini A."/>
            <person name="Bach E."/>
            <person name="Fernandes G."/>
            <person name="Balsanelli E."/>
            <person name="Baura V.A."/>
            <person name="Pedrosa F.O."/>
            <person name="Souza E.M."/>
            <person name="Passaglia L."/>
        </authorList>
    </citation>
    <scope>NUCLEOTIDE SEQUENCE [LARGE SCALE GENOMIC DNA]</scope>
    <source>
        <strain evidence="5 6">CAS34</strain>
    </source>
</reference>
<dbReference type="PRINTS" id="PR01790">
    <property type="entry name" value="SMP30FAMILY"/>
</dbReference>
<comment type="similarity">
    <text evidence="1">Belongs to the SMP-30/CGR1 family.</text>
</comment>
<dbReference type="InterPro" id="IPR011042">
    <property type="entry name" value="6-blade_b-propeller_TolB-like"/>
</dbReference>
<evidence type="ECO:0000256" key="2">
    <source>
        <dbReference type="PIRSR" id="PIRSR605511-1"/>
    </source>
</evidence>
<dbReference type="GO" id="GO:0004341">
    <property type="term" value="F:gluconolactonase activity"/>
    <property type="evidence" value="ECO:0007669"/>
    <property type="project" value="TreeGrafter"/>
</dbReference>
<keyword evidence="6" id="KW-1185">Reference proteome</keyword>
<name>A0A132U8C3_9BACL</name>
<feature type="binding site" evidence="3">
    <location>
        <position position="135"/>
    </location>
    <ligand>
        <name>substrate</name>
    </ligand>
</feature>
<evidence type="ECO:0000256" key="3">
    <source>
        <dbReference type="PIRSR" id="PIRSR605511-2"/>
    </source>
</evidence>
<dbReference type="InterPro" id="IPR005511">
    <property type="entry name" value="SMP-30"/>
</dbReference>
<dbReference type="SUPFAM" id="SSF63829">
    <property type="entry name" value="Calcium-dependent phosphotriesterase"/>
    <property type="match status" value="1"/>
</dbReference>
<dbReference type="Gene3D" id="2.120.10.30">
    <property type="entry name" value="TolB, C-terminal domain"/>
    <property type="match status" value="1"/>
</dbReference>
<dbReference type="PANTHER" id="PTHR10907:SF47">
    <property type="entry name" value="REGUCALCIN"/>
    <property type="match status" value="1"/>
</dbReference>
<proteinExistence type="inferred from homology"/>
<feature type="binding site" evidence="3">
    <location>
        <position position="117"/>
    </location>
    <ligand>
        <name>substrate</name>
    </ligand>
</feature>
<evidence type="ECO:0000256" key="1">
    <source>
        <dbReference type="ARBA" id="ARBA00008853"/>
    </source>
</evidence>
<feature type="binding site" evidence="3">
    <location>
        <position position="213"/>
    </location>
    <ligand>
        <name>a divalent metal cation</name>
        <dbReference type="ChEBI" id="CHEBI:60240"/>
    </ligand>
</feature>
<sequence length="307" mass="33167">MERIVSYSGVESGGLSLIIQAEMLLDAQAELGEGAHWDSEAGRLYWVNIEGRQLRIVDPVTLSGQTHIFGQMISAAVPAVSGGWVVALQDGIYKFQEDQSLELLAHVEKDLPGNRLNDAKCDSKGRLWFGTMSMEDKRDAGSLYVMEPGGEVRKVLSGIGISNGLAWDDSRGLMYYIDTLTRGVDVMDYDLQNGTVSGRRTVVRFPEGAGGPDGMTIDSEGMIWVAHWNGGCVSRWNPHTGEQIGKIEVPAPFVTSCAFGGGHLNELYITSARGGMSPEELQRWPLAGGLFKANTGIRGVPANCFAG</sequence>
<dbReference type="GO" id="GO:0019853">
    <property type="term" value="P:L-ascorbic acid biosynthetic process"/>
    <property type="evidence" value="ECO:0007669"/>
    <property type="project" value="TreeGrafter"/>
</dbReference>
<evidence type="ECO:0000259" key="4">
    <source>
        <dbReference type="Pfam" id="PF08450"/>
    </source>
</evidence>
<protein>
    <recommendedName>
        <fullName evidence="4">SMP-30/Gluconolactonase/LRE-like region domain-containing protein</fullName>
    </recommendedName>
</protein>
<dbReference type="Proteomes" id="UP000070475">
    <property type="component" value="Unassembled WGS sequence"/>
</dbReference>
<dbReference type="PANTHER" id="PTHR10907">
    <property type="entry name" value="REGUCALCIN"/>
    <property type="match status" value="1"/>
</dbReference>
<dbReference type="Pfam" id="PF08450">
    <property type="entry name" value="SGL"/>
    <property type="match status" value="1"/>
</dbReference>
<gene>
    <name evidence="5" type="ORF">AMQ84_06225</name>
</gene>
<keyword evidence="3" id="KW-0479">Metal-binding</keyword>
<comment type="caution">
    <text evidence="5">The sequence shown here is derived from an EMBL/GenBank/DDBJ whole genome shotgun (WGS) entry which is preliminary data.</text>
</comment>
<accession>A0A132U8C3</accession>
<feature type="active site" description="Proton donor/acceptor" evidence="2">
    <location>
        <position position="213"/>
    </location>
</feature>
<dbReference type="AlphaFoldDB" id="A0A132U8C3"/>
<evidence type="ECO:0000313" key="5">
    <source>
        <dbReference type="EMBL" id="KWX79705.1"/>
    </source>
</evidence>
<feature type="binding site" evidence="3">
    <location>
        <position position="163"/>
    </location>
    <ligand>
        <name>a divalent metal cation</name>
        <dbReference type="ChEBI" id="CHEBI:60240"/>
    </ligand>
</feature>
<feature type="binding site" evidence="3">
    <location>
        <position position="33"/>
    </location>
    <ligand>
        <name>a divalent metal cation</name>
        <dbReference type="ChEBI" id="CHEBI:60240"/>
    </ligand>
</feature>
<organism evidence="5 6">
    <name type="scientific">Paenibacillus riograndensis</name>
    <dbReference type="NCBI Taxonomy" id="483937"/>
    <lineage>
        <taxon>Bacteria</taxon>
        <taxon>Bacillati</taxon>
        <taxon>Bacillota</taxon>
        <taxon>Bacilli</taxon>
        <taxon>Bacillales</taxon>
        <taxon>Paenibacillaceae</taxon>
        <taxon>Paenibacillus</taxon>
        <taxon>Paenibacillus sonchi group</taxon>
    </lineage>
</organism>
<evidence type="ECO:0000313" key="6">
    <source>
        <dbReference type="Proteomes" id="UP000070475"/>
    </source>
</evidence>
<dbReference type="InterPro" id="IPR013658">
    <property type="entry name" value="SGL"/>
</dbReference>
<feature type="binding site" evidence="3">
    <location>
        <position position="115"/>
    </location>
    <ligand>
        <name>substrate</name>
    </ligand>
</feature>
<comment type="cofactor">
    <cofactor evidence="3">
        <name>Zn(2+)</name>
        <dbReference type="ChEBI" id="CHEBI:29105"/>
    </cofactor>
    <text evidence="3">Binds 1 divalent metal cation per subunit.</text>
</comment>